<accession>A0A1J4KLC8</accession>
<dbReference type="Gene3D" id="3.40.109.30">
    <property type="entry name" value="putative nitroreductase (tm1586), domain 2"/>
    <property type="match status" value="1"/>
</dbReference>
<proteinExistence type="predicted"/>
<dbReference type="VEuPathDB" id="TrichDB:TRFO_18736"/>
<dbReference type="InterPro" id="IPR000415">
    <property type="entry name" value="Nitroreductase-like"/>
</dbReference>
<dbReference type="InterPro" id="IPR029478">
    <property type="entry name" value="TM1586_NiRdase"/>
</dbReference>
<dbReference type="GeneID" id="94835057"/>
<evidence type="ECO:0000313" key="3">
    <source>
        <dbReference type="Proteomes" id="UP000179807"/>
    </source>
</evidence>
<gene>
    <name evidence="2" type="ORF">TRFO_18736</name>
</gene>
<reference evidence="2" key="1">
    <citation type="submission" date="2016-10" db="EMBL/GenBank/DDBJ databases">
        <authorList>
            <person name="Benchimol M."/>
            <person name="Almeida L.G."/>
            <person name="Vasconcelos A.T."/>
            <person name="Perreira-Neves A."/>
            <person name="Rosa I.A."/>
            <person name="Tasca T."/>
            <person name="Bogo M.R."/>
            <person name="de Souza W."/>
        </authorList>
    </citation>
    <scope>NUCLEOTIDE SEQUENCE [LARGE SCALE GENOMIC DNA]</scope>
    <source>
        <strain evidence="2">K</strain>
    </source>
</reference>
<protein>
    <recommendedName>
        <fullName evidence="1">Putative nitroreductase TM1586 domain-containing protein</fullName>
    </recommendedName>
</protein>
<dbReference type="AlphaFoldDB" id="A0A1J4KLC8"/>
<dbReference type="Proteomes" id="UP000179807">
    <property type="component" value="Unassembled WGS sequence"/>
</dbReference>
<evidence type="ECO:0000313" key="2">
    <source>
        <dbReference type="EMBL" id="OHT11752.1"/>
    </source>
</evidence>
<sequence>MQIVREIIDEVNEIETPFKSANVEIALTEPGLAKMGFISNEAGWIVEKIKKNPESKDLTKEEIIDASFKMQIAVMKMTQNHITTVWIGGTYNRTEAAKRYNDEYHVPIGVAFGEKEKPHFMAKMVKLFKDSRKRLPLKQLFYDSKRNQVIGDKELNQYNQKIQNFIESLRSGPSAMNGQPWRFALYFDDLDYKNEKITHVNLYNAAPDDFVSFFAMGIALGNIYFMKEFMNNHYEVIVKNPTPSPTPVGGDYICTIVL</sequence>
<dbReference type="OrthoDB" id="10265046at2759"/>
<comment type="caution">
    <text evidence="2">The sequence shown here is derived from an EMBL/GenBank/DDBJ whole genome shotgun (WGS) entry which is preliminary data.</text>
</comment>
<feature type="domain" description="Putative nitroreductase TM1586" evidence="1">
    <location>
        <begin position="4"/>
        <end position="187"/>
    </location>
</feature>
<organism evidence="2 3">
    <name type="scientific">Tritrichomonas foetus</name>
    <dbReference type="NCBI Taxonomy" id="1144522"/>
    <lineage>
        <taxon>Eukaryota</taxon>
        <taxon>Metamonada</taxon>
        <taxon>Parabasalia</taxon>
        <taxon>Tritrichomonadida</taxon>
        <taxon>Tritrichomonadidae</taxon>
        <taxon>Tritrichomonas</taxon>
    </lineage>
</organism>
<dbReference type="GO" id="GO:0016491">
    <property type="term" value="F:oxidoreductase activity"/>
    <property type="evidence" value="ECO:0007669"/>
    <property type="project" value="InterPro"/>
</dbReference>
<name>A0A1J4KLC8_9EUKA</name>
<dbReference type="Pfam" id="PF14512">
    <property type="entry name" value="TM1586_NiRdase"/>
    <property type="match status" value="1"/>
</dbReference>
<dbReference type="EMBL" id="MLAK01000580">
    <property type="protein sequence ID" value="OHT11752.1"/>
    <property type="molecule type" value="Genomic_DNA"/>
</dbReference>
<dbReference type="RefSeq" id="XP_068364888.1">
    <property type="nucleotide sequence ID" value="XM_068500353.1"/>
</dbReference>
<evidence type="ECO:0000259" key="1">
    <source>
        <dbReference type="Pfam" id="PF14512"/>
    </source>
</evidence>
<dbReference type="SUPFAM" id="SSF55469">
    <property type="entry name" value="FMN-dependent nitroreductase-like"/>
    <property type="match status" value="1"/>
</dbReference>
<keyword evidence="3" id="KW-1185">Reference proteome</keyword>